<organism evidence="2 3">
    <name type="scientific">Phycomyces blakesleeanus</name>
    <dbReference type="NCBI Taxonomy" id="4837"/>
    <lineage>
        <taxon>Eukaryota</taxon>
        <taxon>Fungi</taxon>
        <taxon>Fungi incertae sedis</taxon>
        <taxon>Mucoromycota</taxon>
        <taxon>Mucoromycotina</taxon>
        <taxon>Mucoromycetes</taxon>
        <taxon>Mucorales</taxon>
        <taxon>Phycomycetaceae</taxon>
        <taxon>Phycomyces</taxon>
    </lineage>
</organism>
<gene>
    <name evidence="2" type="ORF">J3Q64DRAFT_1810951</name>
</gene>
<dbReference type="PANTHER" id="PTHR24016:SF0">
    <property type="entry name" value="CONSERVED OLIGOMERIC GOLGI COMPLEX SUBUNIT 4"/>
    <property type="match status" value="1"/>
</dbReference>
<dbReference type="Gene3D" id="1.20.58.1970">
    <property type="match status" value="1"/>
</dbReference>
<reference evidence="2 3" key="1">
    <citation type="submission" date="2024-04" db="EMBL/GenBank/DDBJ databases">
        <title>Symmetric and asymmetric DNA N6-adenine methylation regulates different biological responses in Mucorales.</title>
        <authorList>
            <consortium name="Lawrence Berkeley National Laboratory"/>
            <person name="Lax C."/>
            <person name="Mondo S.J."/>
            <person name="Osorio-Concepcion M."/>
            <person name="Muszewska A."/>
            <person name="Corrochano-Luque M."/>
            <person name="Gutierrez G."/>
            <person name="Riley R."/>
            <person name="Lipzen A."/>
            <person name="Guo J."/>
            <person name="Hundley H."/>
            <person name="Amirebrahimi M."/>
            <person name="Ng V."/>
            <person name="Lorenzo-Gutierrez D."/>
            <person name="Binder U."/>
            <person name="Yang J."/>
            <person name="Song Y."/>
            <person name="Canovas D."/>
            <person name="Navarro E."/>
            <person name="Freitag M."/>
            <person name="Gabaldon T."/>
            <person name="Grigoriev I.V."/>
            <person name="Corrochano L.M."/>
            <person name="Nicolas F.E."/>
            <person name="Garre V."/>
        </authorList>
    </citation>
    <scope>NUCLEOTIDE SEQUENCE [LARGE SCALE GENOMIC DNA]</scope>
    <source>
        <strain evidence="2 3">L51</strain>
    </source>
</reference>
<dbReference type="Pfam" id="PF08318">
    <property type="entry name" value="COG4_m"/>
    <property type="match status" value="1"/>
</dbReference>
<dbReference type="Proteomes" id="UP001448207">
    <property type="component" value="Unassembled WGS sequence"/>
</dbReference>
<dbReference type="EMBL" id="JBCLYO010000024">
    <property type="protein sequence ID" value="KAL0078588.1"/>
    <property type="molecule type" value="Genomic_DNA"/>
</dbReference>
<name>A0ABR3AQ17_PHYBL</name>
<keyword evidence="3" id="KW-1185">Reference proteome</keyword>
<sequence>MLRVLQRLQEEADIQSGNILDRLLQTRKLESKLVEIQSISITKMRLNNVNRSANTLATQSPMMSDTTQSLVDPRQLDISLLELSLISQRSALFHSFIHERATEEMETMADDEKQQDIIMNGKDKRFYGDNGLLLSSGLTKRVKELMNIYLVIDEYLLKGNIEKAMQLDDYDPAVGPTSTCVDDVFFILKKVLKRSITTSEPEVVSATMRVVLKTLDTGYIQVLQRKMATTFSGHESGSRNAEKLLEQAKITYMVVLNNMNVSADYTLRLVEELRTETKAVIWKNTKEDMENVEKALEDLGSITDKFQRLLKGGMEQLMIQILKPRVRPLFQEAYREVKYVLEEEEYNEADSEDMFFKRFRYGFDNLIKLYRNTLTTANFSTLAGLVLDATTLQWERIVSQTRFNQYGALRFDKDLRSVIQYFTSMIEWLSRDRFTRLNQMSTLLNFEEPTEIYEYWGSKAGPVSWRLTVTEVKQILALR</sequence>
<accession>A0ABR3AQ17</accession>
<evidence type="ECO:0000313" key="2">
    <source>
        <dbReference type="EMBL" id="KAL0078588.1"/>
    </source>
</evidence>
<dbReference type="InterPro" id="IPR013167">
    <property type="entry name" value="COG4_M"/>
</dbReference>
<protein>
    <submittedName>
        <fullName evidence="2">COG4 transport protein-domain-containing protein</fullName>
    </submittedName>
</protein>
<dbReference type="Pfam" id="PF20662">
    <property type="entry name" value="COG4_C"/>
    <property type="match status" value="1"/>
</dbReference>
<dbReference type="InterPro" id="IPR048682">
    <property type="entry name" value="COG4"/>
</dbReference>
<evidence type="ECO:0000259" key="1">
    <source>
        <dbReference type="SMART" id="SM00762"/>
    </source>
</evidence>
<feature type="domain" description="COG4 transport protein middle alpha-helical bundle" evidence="1">
    <location>
        <begin position="1"/>
        <end position="228"/>
    </location>
</feature>
<comment type="caution">
    <text evidence="2">The sequence shown here is derived from an EMBL/GenBank/DDBJ whole genome shotgun (WGS) entry which is preliminary data.</text>
</comment>
<evidence type="ECO:0000313" key="3">
    <source>
        <dbReference type="Proteomes" id="UP001448207"/>
    </source>
</evidence>
<dbReference type="Gene3D" id="1.10.287.1060">
    <property type="entry name" value="ESAT-6-like"/>
    <property type="match status" value="1"/>
</dbReference>
<dbReference type="SMART" id="SM00762">
    <property type="entry name" value="Cog4"/>
    <property type="match status" value="1"/>
</dbReference>
<proteinExistence type="predicted"/>
<dbReference type="InterPro" id="IPR048684">
    <property type="entry name" value="COG4_C"/>
</dbReference>
<dbReference type="PANTHER" id="PTHR24016">
    <property type="entry name" value="CONSERVED OLIGOMERIC GOLGI COMPLEX SUBUNIT 4"/>
    <property type="match status" value="1"/>
</dbReference>